<dbReference type="Proteomes" id="UP001154252">
    <property type="component" value="Unassembled WGS sequence"/>
</dbReference>
<dbReference type="GO" id="GO:0004497">
    <property type="term" value="F:monooxygenase activity"/>
    <property type="evidence" value="ECO:0007669"/>
    <property type="project" value="InterPro"/>
</dbReference>
<dbReference type="GO" id="GO:0020037">
    <property type="term" value="F:heme binding"/>
    <property type="evidence" value="ECO:0007669"/>
    <property type="project" value="InterPro"/>
</dbReference>
<sequence length="182" mass="20753">MLAKPPSLGGSVISNTYQYMTDMHGFLRRDASARRKNRIVKFQLGPKKIYMVSEEKNIQTINRSSNGHEVNPGQARLGHGQHHVYSQYLQRTDHANALSDKYMELFNQRLSKQPLGEWRKVRLSDFFRRKMAEAALIALMGSRVVELNPDFWPATWGFARLAPQLMWGFAPMDGSQAMGDPG</sequence>
<gene>
    <name evidence="1" type="ORF">PEGY_LOCUS4218</name>
</gene>
<dbReference type="InterPro" id="IPR036396">
    <property type="entry name" value="Cyt_P450_sf"/>
</dbReference>
<keyword evidence="2" id="KW-1185">Reference proteome</keyword>
<dbReference type="OrthoDB" id="3366823at2759"/>
<dbReference type="GO" id="GO:0005506">
    <property type="term" value="F:iron ion binding"/>
    <property type="evidence" value="ECO:0007669"/>
    <property type="project" value="InterPro"/>
</dbReference>
<dbReference type="Gene3D" id="1.10.630.10">
    <property type="entry name" value="Cytochrome P450"/>
    <property type="match status" value="1"/>
</dbReference>
<name>A0A9W4P372_9EURO</name>
<reference evidence="1" key="1">
    <citation type="submission" date="2021-07" db="EMBL/GenBank/DDBJ databases">
        <authorList>
            <person name="Branca A.L. A."/>
        </authorList>
    </citation>
    <scope>NUCLEOTIDE SEQUENCE</scope>
</reference>
<dbReference type="SUPFAM" id="SSF48264">
    <property type="entry name" value="Cytochrome P450"/>
    <property type="match status" value="1"/>
</dbReference>
<accession>A0A9W4P372</accession>
<organism evidence="1 2">
    <name type="scientific">Penicillium egyptiacum</name>
    <dbReference type="NCBI Taxonomy" id="1303716"/>
    <lineage>
        <taxon>Eukaryota</taxon>
        <taxon>Fungi</taxon>
        <taxon>Dikarya</taxon>
        <taxon>Ascomycota</taxon>
        <taxon>Pezizomycotina</taxon>
        <taxon>Eurotiomycetes</taxon>
        <taxon>Eurotiomycetidae</taxon>
        <taxon>Eurotiales</taxon>
        <taxon>Aspergillaceae</taxon>
        <taxon>Penicillium</taxon>
    </lineage>
</organism>
<dbReference type="EMBL" id="CAJVRC010000853">
    <property type="protein sequence ID" value="CAG8895703.1"/>
    <property type="molecule type" value="Genomic_DNA"/>
</dbReference>
<dbReference type="AlphaFoldDB" id="A0A9W4P372"/>
<comment type="caution">
    <text evidence="1">The sequence shown here is derived from an EMBL/GenBank/DDBJ whole genome shotgun (WGS) entry which is preliminary data.</text>
</comment>
<protein>
    <submittedName>
        <fullName evidence="1">Uncharacterized protein</fullName>
    </submittedName>
</protein>
<proteinExistence type="predicted"/>
<evidence type="ECO:0000313" key="1">
    <source>
        <dbReference type="EMBL" id="CAG8895703.1"/>
    </source>
</evidence>
<evidence type="ECO:0000313" key="2">
    <source>
        <dbReference type="Proteomes" id="UP001154252"/>
    </source>
</evidence>
<dbReference type="GO" id="GO:0016705">
    <property type="term" value="F:oxidoreductase activity, acting on paired donors, with incorporation or reduction of molecular oxygen"/>
    <property type="evidence" value="ECO:0007669"/>
    <property type="project" value="InterPro"/>
</dbReference>